<evidence type="ECO:0000259" key="6">
    <source>
        <dbReference type="Pfam" id="PF25023"/>
    </source>
</evidence>
<sequence length="1529" mass="167001">MARPAVSDWEDVFGFSDDPTPGDADMLGDLARQYRSVADNAGDALPLVSGLENNQVGEGKTMDKLRDKLGDLANQVRKLHSSYDQAAGALDTYVNSLRDQQHNADKALEKGREAKERLESATDVVKAAGADISRLDGEKHPPDDKEARASTRRALDEAHRKQSGAQAQADDAQADLDAARMLAEDARQVREEDAATAAQKLDDARDESVAGYSLWDKIKKAFSKALAIISAVLGVLAMLVPGLQGLGIALTIGAFVAGAASLGINMSIMAETGDWDIGEIVLDVVGLVAGGGALLKGVKGIGSALKGVKPNSVKSPDSRLTGRGVDKRKCATDPVDVASGEMLLQQTDLALPGVLPLAVSRTYLSSYRYGQFFGPSWASTLDERLEVNERGRVSWTREDGSILFYPGLPGAASGEGEREGVLPEEGPRLPLARAGTGTEDRATYRVADPHTGLVRTFADHPDDENGLYWLSGWHDRNGNEVTVERLEDGTPTTLLHSGGYRVDVRCIAGLITGLSVATPDGPVEVMSYEHDADGNLTHVVNSSGLPLLFGYDEQSRITSWTDRNASTYRYVYDDENRITETVGPDGYLSSQWSYDTVEHRTHYTDACGATTVYQLNDLYQVVGETDPLGHTTTSEWDRYDALLARTDALGHTTRFAYDRAHNPTVIELPDGSRSTATYNELNLPLSSTGHDGTTWHCAYDERGNPTAMTGPDGGTLRFTHDRAGAIATATDASGAAATYDNDAAGLPLSITDASGGTALLERDSFGRPTVLTDPLGAITRTVWTVEGRVSERTAIDGRTERLTWDGEGNCLTHTNPAGATTRFEYTHFDRLAARTDPDGARSTFVYDAELRPTRVTNPQGLNWEYTYDRAGRLIKEADFDNREIRYAHDALGRITSRTTPLGEEIGYTYNELGQLTSKDAAGVRTDYTYDAAGALLRAVSPTSTLTFERDITGNLLSETVDGRTTRYTYDFMGRRTSRTTPTGAYTELAYDQAGNRTSLTSDGHRMEFTHDLLGHELVRALGTTASQVAMTTTWDMAGRPVTQGLTTPGGVVRAGTYAYRADNYVSAITDEVTGTSKEMELDRVGRPLTVTAEGWTESYAYDQAGNQTVANWPDKAPRTEARGSRTYTDTRLLSAGTVRYEYDDAGRMVLRQKRRLSKKPDTWRYEWDAEDHLVACVTPDGTRWHYTYDPMGRRTAKYRMAEDGVTAAEAVHFTWDETRLAEQTDGTTGVILTWDHDGHRPLTQLERKPGSQDEFDSRFFAIVTDLVGTPTELVDEQGTIAWRSRATLWGVTTRNRNAIAHTPLRFPGQYEDPETGLHYNYFRHYDPETARYTTPDPLGLKPALNHHTYVKNPLAWTDPLGLAPCNATFGPLTNGAGSSMKVKLGPNSNLNGKPPTIKPAWWPTGKGPTALWFQKQMVQGHLLNEHLGGPGNTLSNLTPLTKTGNLNHLNSIERTVKKEVAAGNTVEYEVIAHYGKVTGADLGATGQVAADIDRNYSSLIPEYLSCYATVYDKQGAHMYGEGWQVRNTK</sequence>
<evidence type="ECO:0000256" key="1">
    <source>
        <dbReference type="ARBA" id="ARBA00022737"/>
    </source>
</evidence>
<keyword evidence="4" id="KW-1133">Transmembrane helix</keyword>
<dbReference type="RefSeq" id="WP_311627554.1">
    <property type="nucleotide sequence ID" value="NZ_JAVRFE010000070.1"/>
</dbReference>
<keyword evidence="2" id="KW-0175">Coiled coil</keyword>
<gene>
    <name evidence="7" type="ORF">RM550_33745</name>
</gene>
<dbReference type="Gene3D" id="3.40.570.10">
    <property type="entry name" value="Extracellular Endonuclease, subunit A"/>
    <property type="match status" value="1"/>
</dbReference>
<keyword evidence="1" id="KW-0677">Repeat</keyword>
<keyword evidence="4" id="KW-0812">Transmembrane</keyword>
<dbReference type="InterPro" id="IPR031325">
    <property type="entry name" value="RHS_repeat"/>
</dbReference>
<dbReference type="InterPro" id="IPR022385">
    <property type="entry name" value="Rhs_assc_core"/>
</dbReference>
<feature type="region of interest" description="Disordered" evidence="3">
    <location>
        <begin position="129"/>
        <end position="172"/>
    </location>
</feature>
<dbReference type="PANTHER" id="PTHR32305">
    <property type="match status" value="1"/>
</dbReference>
<dbReference type="InterPro" id="IPR044929">
    <property type="entry name" value="DNA/RNA_non-sp_Endonuclease_sf"/>
</dbReference>
<proteinExistence type="predicted"/>
<accession>A0ABU2TI61</accession>
<protein>
    <submittedName>
        <fullName evidence="7">RHS repeat-associated core domain-containing protein</fullName>
    </submittedName>
</protein>
<dbReference type="PANTHER" id="PTHR32305:SF15">
    <property type="entry name" value="PROTEIN RHSA-RELATED"/>
    <property type="match status" value="1"/>
</dbReference>
<feature type="domain" description="DUF6531" evidence="5">
    <location>
        <begin position="333"/>
        <end position="403"/>
    </location>
</feature>
<name>A0ABU2TI61_9ACTN</name>
<dbReference type="NCBIfam" id="TIGR03696">
    <property type="entry name" value="Rhs_assc_core"/>
    <property type="match status" value="1"/>
</dbReference>
<dbReference type="InterPro" id="IPR045351">
    <property type="entry name" value="DUF6531"/>
</dbReference>
<dbReference type="Pfam" id="PF20148">
    <property type="entry name" value="DUF6531"/>
    <property type="match status" value="1"/>
</dbReference>
<dbReference type="EMBL" id="JAVRFE010000070">
    <property type="protein sequence ID" value="MDT0460633.1"/>
    <property type="molecule type" value="Genomic_DNA"/>
</dbReference>
<feature type="transmembrane region" description="Helical" evidence="4">
    <location>
        <begin position="221"/>
        <end position="240"/>
    </location>
</feature>
<keyword evidence="8" id="KW-1185">Reference proteome</keyword>
<evidence type="ECO:0000256" key="4">
    <source>
        <dbReference type="SAM" id="Phobius"/>
    </source>
</evidence>
<comment type="caution">
    <text evidence="7">The sequence shown here is derived from an EMBL/GenBank/DDBJ whole genome shotgun (WGS) entry which is preliminary data.</text>
</comment>
<evidence type="ECO:0000313" key="7">
    <source>
        <dbReference type="EMBL" id="MDT0460633.1"/>
    </source>
</evidence>
<feature type="domain" description="Teneurin-like YD-shell" evidence="6">
    <location>
        <begin position="1131"/>
        <end position="1336"/>
    </location>
</feature>
<evidence type="ECO:0000313" key="8">
    <source>
        <dbReference type="Proteomes" id="UP001180551"/>
    </source>
</evidence>
<evidence type="ECO:0000256" key="2">
    <source>
        <dbReference type="SAM" id="Coils"/>
    </source>
</evidence>
<dbReference type="Gene3D" id="2.180.10.10">
    <property type="entry name" value="RHS repeat-associated core"/>
    <property type="match status" value="2"/>
</dbReference>
<reference evidence="7" key="1">
    <citation type="submission" date="2024-05" db="EMBL/GenBank/DDBJ databases">
        <title>30 novel species of actinomycetes from the DSMZ collection.</title>
        <authorList>
            <person name="Nouioui I."/>
        </authorList>
    </citation>
    <scope>NUCLEOTIDE SEQUENCE</scope>
    <source>
        <strain evidence="7">DSM 41527</strain>
    </source>
</reference>
<evidence type="ECO:0000259" key="5">
    <source>
        <dbReference type="Pfam" id="PF20148"/>
    </source>
</evidence>
<keyword evidence="4" id="KW-0472">Membrane</keyword>
<feature type="compositionally biased region" description="Basic and acidic residues" evidence="3">
    <location>
        <begin position="133"/>
        <end position="160"/>
    </location>
</feature>
<dbReference type="Pfam" id="PF25023">
    <property type="entry name" value="TEN_YD-shell"/>
    <property type="match status" value="1"/>
</dbReference>
<dbReference type="InterPro" id="IPR006530">
    <property type="entry name" value="YD"/>
</dbReference>
<feature type="region of interest" description="Disordered" evidence="3">
    <location>
        <begin position="406"/>
        <end position="439"/>
    </location>
</feature>
<dbReference type="Pfam" id="PF05593">
    <property type="entry name" value="RHS_repeat"/>
    <property type="match status" value="8"/>
</dbReference>
<dbReference type="NCBIfam" id="TIGR01643">
    <property type="entry name" value="YD_repeat_2x"/>
    <property type="match status" value="12"/>
</dbReference>
<organism evidence="7 8">
    <name type="scientific">Streptomyces mooreae</name>
    <dbReference type="NCBI Taxonomy" id="3075523"/>
    <lineage>
        <taxon>Bacteria</taxon>
        <taxon>Bacillati</taxon>
        <taxon>Actinomycetota</taxon>
        <taxon>Actinomycetes</taxon>
        <taxon>Kitasatosporales</taxon>
        <taxon>Streptomycetaceae</taxon>
        <taxon>Streptomyces</taxon>
    </lineage>
</organism>
<dbReference type="PRINTS" id="PR00394">
    <property type="entry name" value="RHSPROTEIN"/>
</dbReference>
<feature type="coiled-coil region" evidence="2">
    <location>
        <begin position="62"/>
        <end position="124"/>
    </location>
</feature>
<dbReference type="InterPro" id="IPR050708">
    <property type="entry name" value="T6SS_VgrG/RHS"/>
</dbReference>
<evidence type="ECO:0000256" key="3">
    <source>
        <dbReference type="SAM" id="MobiDB-lite"/>
    </source>
</evidence>
<feature type="region of interest" description="Disordered" evidence="3">
    <location>
        <begin position="1"/>
        <end position="20"/>
    </location>
</feature>
<dbReference type="Proteomes" id="UP001180551">
    <property type="component" value="Unassembled WGS sequence"/>
</dbReference>
<feature type="compositionally biased region" description="Basic and acidic residues" evidence="3">
    <location>
        <begin position="415"/>
        <end position="427"/>
    </location>
</feature>
<dbReference type="InterPro" id="IPR056823">
    <property type="entry name" value="TEN-like_YD-shell"/>
</dbReference>